<dbReference type="InterPro" id="IPR001345">
    <property type="entry name" value="PG/BPGM_mutase_AS"/>
</dbReference>
<protein>
    <recommendedName>
        <fullName evidence="3">Phosphoglycerate mutase</fullName>
    </recommendedName>
</protein>
<evidence type="ECO:0000313" key="2">
    <source>
        <dbReference type="Proteomes" id="UP001500102"/>
    </source>
</evidence>
<organism evidence="1 2">
    <name type="scientific">Arthrobacter humicola</name>
    <dbReference type="NCBI Taxonomy" id="409291"/>
    <lineage>
        <taxon>Bacteria</taxon>
        <taxon>Bacillati</taxon>
        <taxon>Actinomycetota</taxon>
        <taxon>Actinomycetes</taxon>
        <taxon>Micrococcales</taxon>
        <taxon>Micrococcaceae</taxon>
        <taxon>Arthrobacter</taxon>
    </lineage>
</organism>
<comment type="caution">
    <text evidence="1">The sequence shown here is derived from an EMBL/GenBank/DDBJ whole genome shotgun (WGS) entry which is preliminary data.</text>
</comment>
<accession>A0ABN2YS56</accession>
<proteinExistence type="predicted"/>
<dbReference type="Proteomes" id="UP001500102">
    <property type="component" value="Unassembled WGS sequence"/>
</dbReference>
<sequence>MPAPRNLVLMRHGQGVPNGRAREGIRTASATAVLIRPNRAATGSETFDALAAAVGEASCS</sequence>
<reference evidence="1 2" key="1">
    <citation type="journal article" date="2019" name="Int. J. Syst. Evol. Microbiol.">
        <title>The Global Catalogue of Microorganisms (GCM) 10K type strain sequencing project: providing services to taxonomists for standard genome sequencing and annotation.</title>
        <authorList>
            <consortium name="The Broad Institute Genomics Platform"/>
            <consortium name="The Broad Institute Genome Sequencing Center for Infectious Disease"/>
            <person name="Wu L."/>
            <person name="Ma J."/>
        </authorList>
    </citation>
    <scope>NUCLEOTIDE SEQUENCE [LARGE SCALE GENOMIC DNA]</scope>
    <source>
        <strain evidence="1 2">JCM 15921</strain>
    </source>
</reference>
<keyword evidence="2" id="KW-1185">Reference proteome</keyword>
<dbReference type="PROSITE" id="PS00175">
    <property type="entry name" value="PG_MUTASE"/>
    <property type="match status" value="1"/>
</dbReference>
<gene>
    <name evidence="1" type="ORF">GCM10009825_13340</name>
</gene>
<evidence type="ECO:0008006" key="3">
    <source>
        <dbReference type="Google" id="ProtNLM"/>
    </source>
</evidence>
<evidence type="ECO:0000313" key="1">
    <source>
        <dbReference type="EMBL" id="GAA2131636.1"/>
    </source>
</evidence>
<name>A0ABN2YS56_9MICC</name>
<dbReference type="EMBL" id="BAAAQB010000019">
    <property type="protein sequence ID" value="GAA2131636.1"/>
    <property type="molecule type" value="Genomic_DNA"/>
</dbReference>
<dbReference type="RefSeq" id="WP_344363582.1">
    <property type="nucleotide sequence ID" value="NZ_BAAAQB010000019.1"/>
</dbReference>